<dbReference type="InterPro" id="IPR036942">
    <property type="entry name" value="Beta-barrel_TonB_sf"/>
</dbReference>
<feature type="chain" id="PRO_5021778881" evidence="9">
    <location>
        <begin position="32"/>
        <end position="818"/>
    </location>
</feature>
<accession>A0A518IP55</accession>
<gene>
    <name evidence="11" type="ORF">Mal33_08420</name>
</gene>
<keyword evidence="6" id="KW-0472">Membrane</keyword>
<sequence length="818" mass="89747" precursor="true">MLPIRLRKVCVASIALMAGGLLVLLATQSIAQEHSPVVGEAEPIELPNSSGEGVESDRAKQDGTLVQPVSLLQPTPIVLPRASAMPSAAPTPSPQPAPAVASSPSASPVLPSNLFSSSFATQDKVSGAEAFPKATTDLGDLLRESSSALSADVQSRTPIVHDPRIRSSRVGALAASGSHWVPARADLDTVLSKFDSRQIQSTTIIPGPFAARYGPGFQFVDVELLNSPRFADGYQWNGSSDFDFSANGNQWFGQQSLWTGAENWGARVNYGHRTGDDYRSGNGQKIPSGYESRETTLALGRDWEGGHSLELSLLRLDQTDVVFPGYVFDIDYLVTDGYEATHTKTDGSWFDTVTTNTWYNNTRFAGDAQNPAKRQYFPFLDDINYRGFTDVNSMSTGYRQMFEWGGLRDGYQFTLGHDTRVVRQELNEISSGTSLGLPIPFNDRNSPIPDSMIVNPGLFFEYEEAFLENYRFSAGGRLDYAGAEIVDDAAKLEEVGLGTFPATYAEIMGTDQYDQDFALYSLYASLSRQMNENLTSTISVGYAERAPTLTELYAAQPFMLVLQNGLNNVTGDPLLKKEKMLQMDLALNYRSDRVRTGIRGFYAWGFDYITFENTSVTYVPPAGEVGQVSLRYVNTDLATLSGFETYFEANPESVLTPFANMRYVAGRDRTRNGNFATSNGSFGNPSQQVDGAPRGAFSGISGSDAEPLPSISPLETRLGLRLRDPSRDECWTLELSARVVDNQDRIATSLLETATPGFTTWDIRSTFRPFDSDYLTVVMGMENFTNKQYREHLDFRTQSGIGISQPGANFYVGAGLTY</sequence>
<evidence type="ECO:0000313" key="12">
    <source>
        <dbReference type="Proteomes" id="UP000316770"/>
    </source>
</evidence>
<keyword evidence="3" id="KW-1134">Transmembrane beta strand</keyword>
<organism evidence="11 12">
    <name type="scientific">Rosistilla oblonga</name>
    <dbReference type="NCBI Taxonomy" id="2527990"/>
    <lineage>
        <taxon>Bacteria</taxon>
        <taxon>Pseudomonadati</taxon>
        <taxon>Planctomycetota</taxon>
        <taxon>Planctomycetia</taxon>
        <taxon>Pirellulales</taxon>
        <taxon>Pirellulaceae</taxon>
        <taxon>Rosistilla</taxon>
    </lineage>
</organism>
<evidence type="ECO:0000256" key="9">
    <source>
        <dbReference type="SAM" id="SignalP"/>
    </source>
</evidence>
<feature type="domain" description="TonB-dependent receptor-like beta-barrel" evidence="10">
    <location>
        <begin position="335"/>
        <end position="783"/>
    </location>
</feature>
<dbReference type="Pfam" id="PF00593">
    <property type="entry name" value="TonB_dep_Rec_b-barrel"/>
    <property type="match status" value="1"/>
</dbReference>
<keyword evidence="2" id="KW-0813">Transport</keyword>
<dbReference type="PANTHER" id="PTHR30069:SF49">
    <property type="entry name" value="OUTER MEMBRANE PROTEIN C"/>
    <property type="match status" value="1"/>
</dbReference>
<evidence type="ECO:0000256" key="5">
    <source>
        <dbReference type="ARBA" id="ARBA00023077"/>
    </source>
</evidence>
<reference evidence="11 12" key="1">
    <citation type="submission" date="2019-02" db="EMBL/GenBank/DDBJ databases">
        <title>Deep-cultivation of Planctomycetes and their phenomic and genomic characterization uncovers novel biology.</title>
        <authorList>
            <person name="Wiegand S."/>
            <person name="Jogler M."/>
            <person name="Boedeker C."/>
            <person name="Pinto D."/>
            <person name="Vollmers J."/>
            <person name="Rivas-Marin E."/>
            <person name="Kohn T."/>
            <person name="Peeters S.H."/>
            <person name="Heuer A."/>
            <person name="Rast P."/>
            <person name="Oberbeckmann S."/>
            <person name="Bunk B."/>
            <person name="Jeske O."/>
            <person name="Meyerdierks A."/>
            <person name="Storesund J.E."/>
            <person name="Kallscheuer N."/>
            <person name="Luecker S."/>
            <person name="Lage O.M."/>
            <person name="Pohl T."/>
            <person name="Merkel B.J."/>
            <person name="Hornburger P."/>
            <person name="Mueller R.-W."/>
            <person name="Bruemmer F."/>
            <person name="Labrenz M."/>
            <person name="Spormann A.M."/>
            <person name="Op den Camp H."/>
            <person name="Overmann J."/>
            <person name="Amann R."/>
            <person name="Jetten M.S.M."/>
            <person name="Mascher T."/>
            <person name="Medema M.H."/>
            <person name="Devos D.P."/>
            <person name="Kaster A.-K."/>
            <person name="Ovreas L."/>
            <person name="Rohde M."/>
            <person name="Galperin M.Y."/>
            <person name="Jogler C."/>
        </authorList>
    </citation>
    <scope>NUCLEOTIDE SEQUENCE [LARGE SCALE GENOMIC DNA]</scope>
    <source>
        <strain evidence="11 12">Mal33</strain>
    </source>
</reference>
<keyword evidence="11" id="KW-0675">Receptor</keyword>
<keyword evidence="12" id="KW-1185">Reference proteome</keyword>
<dbReference type="SUPFAM" id="SSF56935">
    <property type="entry name" value="Porins"/>
    <property type="match status" value="1"/>
</dbReference>
<dbReference type="GO" id="GO:0044718">
    <property type="term" value="P:siderophore transmembrane transport"/>
    <property type="evidence" value="ECO:0007669"/>
    <property type="project" value="TreeGrafter"/>
</dbReference>
<evidence type="ECO:0000259" key="10">
    <source>
        <dbReference type="Pfam" id="PF00593"/>
    </source>
</evidence>
<dbReference type="Gene3D" id="2.40.170.20">
    <property type="entry name" value="TonB-dependent receptor, beta-barrel domain"/>
    <property type="match status" value="1"/>
</dbReference>
<protein>
    <submittedName>
        <fullName evidence="11">TonB dependent receptor</fullName>
    </submittedName>
</protein>
<feature type="region of interest" description="Disordered" evidence="8">
    <location>
        <begin position="674"/>
        <end position="711"/>
    </location>
</feature>
<keyword evidence="9" id="KW-0732">Signal</keyword>
<name>A0A518IP55_9BACT</name>
<evidence type="ECO:0000256" key="3">
    <source>
        <dbReference type="ARBA" id="ARBA00022452"/>
    </source>
</evidence>
<dbReference type="RefSeq" id="WP_145282568.1">
    <property type="nucleotide sequence ID" value="NZ_CP036318.1"/>
</dbReference>
<dbReference type="GO" id="GO:0015344">
    <property type="term" value="F:siderophore uptake transmembrane transporter activity"/>
    <property type="evidence" value="ECO:0007669"/>
    <property type="project" value="TreeGrafter"/>
</dbReference>
<evidence type="ECO:0000313" key="11">
    <source>
        <dbReference type="EMBL" id="QDV54877.1"/>
    </source>
</evidence>
<feature type="signal peptide" evidence="9">
    <location>
        <begin position="1"/>
        <end position="31"/>
    </location>
</feature>
<dbReference type="GO" id="GO:0009279">
    <property type="term" value="C:cell outer membrane"/>
    <property type="evidence" value="ECO:0007669"/>
    <property type="project" value="UniProtKB-SubCell"/>
</dbReference>
<keyword evidence="7" id="KW-0998">Cell outer membrane</keyword>
<feature type="region of interest" description="Disordered" evidence="8">
    <location>
        <begin position="83"/>
        <end position="106"/>
    </location>
</feature>
<evidence type="ECO:0000256" key="4">
    <source>
        <dbReference type="ARBA" id="ARBA00022692"/>
    </source>
</evidence>
<dbReference type="InterPro" id="IPR039426">
    <property type="entry name" value="TonB-dep_rcpt-like"/>
</dbReference>
<evidence type="ECO:0000256" key="7">
    <source>
        <dbReference type="ARBA" id="ARBA00023237"/>
    </source>
</evidence>
<evidence type="ECO:0000256" key="2">
    <source>
        <dbReference type="ARBA" id="ARBA00022448"/>
    </source>
</evidence>
<proteinExistence type="predicted"/>
<keyword evidence="5" id="KW-0798">TonB box</keyword>
<dbReference type="Proteomes" id="UP000316770">
    <property type="component" value="Chromosome"/>
</dbReference>
<comment type="subcellular location">
    <subcellularLocation>
        <location evidence="1">Cell outer membrane</location>
        <topology evidence="1">Multi-pass membrane protein</topology>
    </subcellularLocation>
</comment>
<dbReference type="InterPro" id="IPR000531">
    <property type="entry name" value="Beta-barrel_TonB"/>
</dbReference>
<dbReference type="PANTHER" id="PTHR30069">
    <property type="entry name" value="TONB-DEPENDENT OUTER MEMBRANE RECEPTOR"/>
    <property type="match status" value="1"/>
</dbReference>
<keyword evidence="4" id="KW-0812">Transmembrane</keyword>
<evidence type="ECO:0000256" key="1">
    <source>
        <dbReference type="ARBA" id="ARBA00004571"/>
    </source>
</evidence>
<dbReference type="EMBL" id="CP036318">
    <property type="protein sequence ID" value="QDV54877.1"/>
    <property type="molecule type" value="Genomic_DNA"/>
</dbReference>
<feature type="compositionally biased region" description="Polar residues" evidence="8">
    <location>
        <begin position="674"/>
        <end position="689"/>
    </location>
</feature>
<evidence type="ECO:0000256" key="6">
    <source>
        <dbReference type="ARBA" id="ARBA00023136"/>
    </source>
</evidence>
<dbReference type="AlphaFoldDB" id="A0A518IP55"/>
<evidence type="ECO:0000256" key="8">
    <source>
        <dbReference type="SAM" id="MobiDB-lite"/>
    </source>
</evidence>